<reference evidence="1 2" key="1">
    <citation type="journal article" date="2018" name="Evol. Lett.">
        <title>Horizontal gene cluster transfer increased hallucinogenic mushroom diversity.</title>
        <authorList>
            <person name="Reynolds H.T."/>
            <person name="Vijayakumar V."/>
            <person name="Gluck-Thaler E."/>
            <person name="Korotkin H.B."/>
            <person name="Matheny P.B."/>
            <person name="Slot J.C."/>
        </authorList>
    </citation>
    <scope>NUCLEOTIDE SEQUENCE [LARGE SCALE GENOMIC DNA]</scope>
    <source>
        <strain evidence="1 2">SRW20</strain>
    </source>
</reference>
<dbReference type="AlphaFoldDB" id="A0A409Y354"/>
<name>A0A409Y354_9AGAR</name>
<gene>
    <name evidence="1" type="ORF">CVT26_002824</name>
</gene>
<evidence type="ECO:0000313" key="1">
    <source>
        <dbReference type="EMBL" id="PPQ97476.1"/>
    </source>
</evidence>
<organism evidence="1 2">
    <name type="scientific">Gymnopilus dilepis</name>
    <dbReference type="NCBI Taxonomy" id="231916"/>
    <lineage>
        <taxon>Eukaryota</taxon>
        <taxon>Fungi</taxon>
        <taxon>Dikarya</taxon>
        <taxon>Basidiomycota</taxon>
        <taxon>Agaricomycotina</taxon>
        <taxon>Agaricomycetes</taxon>
        <taxon>Agaricomycetidae</taxon>
        <taxon>Agaricales</taxon>
        <taxon>Agaricineae</taxon>
        <taxon>Hymenogastraceae</taxon>
        <taxon>Gymnopilus</taxon>
    </lineage>
</organism>
<comment type="caution">
    <text evidence="1">The sequence shown here is derived from an EMBL/GenBank/DDBJ whole genome shotgun (WGS) entry which is preliminary data.</text>
</comment>
<accession>A0A409Y354</accession>
<dbReference type="InParanoid" id="A0A409Y354"/>
<keyword evidence="2" id="KW-1185">Reference proteome</keyword>
<evidence type="ECO:0000313" key="2">
    <source>
        <dbReference type="Proteomes" id="UP000284706"/>
    </source>
</evidence>
<protein>
    <submittedName>
        <fullName evidence="1">Uncharacterized protein</fullName>
    </submittedName>
</protein>
<sequence>MIFRIIGTHITPAVITIVLGTLEFLLDEAKFFAESEIRGAVAVKAMKAYQMYDLHENLLHPTSILLHIEDGLEGLLEVEDIIELPGAFLLWFVARFPPKFSVGGIETHSGTDSVEEIFVRDVCAELNVPGRLRIDRDADNDST</sequence>
<dbReference type="Proteomes" id="UP000284706">
    <property type="component" value="Unassembled WGS sequence"/>
</dbReference>
<proteinExistence type="predicted"/>
<dbReference type="EMBL" id="NHYE01001246">
    <property type="protein sequence ID" value="PPQ97476.1"/>
    <property type="molecule type" value="Genomic_DNA"/>
</dbReference>